<keyword evidence="3" id="KW-1185">Reference proteome</keyword>
<dbReference type="PATRIC" id="fig|1705565.3.peg.3780"/>
<feature type="domain" description="F5/8 type C" evidence="1">
    <location>
        <begin position="393"/>
        <end position="525"/>
    </location>
</feature>
<name>A0A0M1P4P1_9BACL</name>
<sequence length="525" mass="60993">MSIIDSSLFYSFISCRKGQYFQNLSHTVDVTPFFWNSFEDIKEIYEHIIEQGGSGWTYPWNTNPISPQAGVHEVVEPFVTFEEAKNEIDCLLSQNKHIFIYIRNRFVPHMVLTGSELEGTHSITLISHDAGENIYRVWDYPFDKEYELHIIQEACNHSTIKEFSYITIDKNEYDRFQQNTKNDFKQWMLNSDGNFHYYERLRKVMSDSCPAAKTLISFFGVVALSRKMLSQYIEKEEYSRIHFERLLRISNLAEIIKQKLVRLSVSENYNIEKILTNIEELQKMEHEFLEEFKRELATGIETDYKSIKPAAPAQINVKHLTDTSAWLTWDNSRGEIEMLKYNIYVDHTFYGTCAADNIIIGNLSPDSVYSISIESVNKWNQSSTERASVQVKTTPLLEEGNLSRYKPVYASSEENDLFVAANTVDQQGATRWSSLHNDSEWIYVDLGRVKKFSRVLLNWENACAAEYKLQTSNDGEKWNDIYHNQNGKAGIIEINLAEASARYIKVLGIRRASVYGYSLWEISVF</sequence>
<evidence type="ECO:0000313" key="2">
    <source>
        <dbReference type="EMBL" id="KOR89280.1"/>
    </source>
</evidence>
<dbReference type="Gene3D" id="2.60.120.260">
    <property type="entry name" value="Galactose-binding domain-like"/>
    <property type="match status" value="1"/>
</dbReference>
<dbReference type="SUPFAM" id="SSF49265">
    <property type="entry name" value="Fibronectin type III"/>
    <property type="match status" value="1"/>
</dbReference>
<dbReference type="SMART" id="SM00060">
    <property type="entry name" value="FN3"/>
    <property type="match status" value="1"/>
</dbReference>
<organism evidence="2 3">
    <name type="scientific">Paenibacillus solani</name>
    <dbReference type="NCBI Taxonomy" id="1705565"/>
    <lineage>
        <taxon>Bacteria</taxon>
        <taxon>Bacillati</taxon>
        <taxon>Bacillota</taxon>
        <taxon>Bacilli</taxon>
        <taxon>Bacillales</taxon>
        <taxon>Paenibacillaceae</taxon>
        <taxon>Paenibacillus</taxon>
    </lineage>
</organism>
<dbReference type="Pfam" id="PF00754">
    <property type="entry name" value="F5_F8_type_C"/>
    <property type="match status" value="1"/>
</dbReference>
<dbReference type="EMBL" id="LIUT01000001">
    <property type="protein sequence ID" value="KOR89280.1"/>
    <property type="molecule type" value="Genomic_DNA"/>
</dbReference>
<evidence type="ECO:0000313" key="3">
    <source>
        <dbReference type="Proteomes" id="UP000036932"/>
    </source>
</evidence>
<dbReference type="InterPro" id="IPR008979">
    <property type="entry name" value="Galactose-bd-like_sf"/>
</dbReference>
<evidence type="ECO:0000259" key="1">
    <source>
        <dbReference type="PROSITE" id="PS50022"/>
    </source>
</evidence>
<dbReference type="InterPro" id="IPR000421">
    <property type="entry name" value="FA58C"/>
</dbReference>
<proteinExistence type="predicted"/>
<dbReference type="InterPro" id="IPR036116">
    <property type="entry name" value="FN3_sf"/>
</dbReference>
<dbReference type="AlphaFoldDB" id="A0A0M1P4P1"/>
<dbReference type="Gene3D" id="2.60.40.10">
    <property type="entry name" value="Immunoglobulins"/>
    <property type="match status" value="1"/>
</dbReference>
<dbReference type="PROSITE" id="PS50022">
    <property type="entry name" value="FA58C_3"/>
    <property type="match status" value="1"/>
</dbReference>
<protein>
    <recommendedName>
        <fullName evidence="1">F5/8 type C domain-containing protein</fullName>
    </recommendedName>
</protein>
<gene>
    <name evidence="2" type="ORF">AM231_09060</name>
</gene>
<dbReference type="Pfam" id="PF00041">
    <property type="entry name" value="fn3"/>
    <property type="match status" value="1"/>
</dbReference>
<comment type="caution">
    <text evidence="2">The sequence shown here is derived from an EMBL/GenBank/DDBJ whole genome shotgun (WGS) entry which is preliminary data.</text>
</comment>
<accession>A0A0M1P4P1</accession>
<dbReference type="SUPFAM" id="SSF49785">
    <property type="entry name" value="Galactose-binding domain-like"/>
    <property type="match status" value="1"/>
</dbReference>
<dbReference type="Proteomes" id="UP000036932">
    <property type="component" value="Unassembled WGS sequence"/>
</dbReference>
<dbReference type="RefSeq" id="WP_054402332.1">
    <property type="nucleotide sequence ID" value="NZ_LIUT01000001.1"/>
</dbReference>
<dbReference type="InterPro" id="IPR013783">
    <property type="entry name" value="Ig-like_fold"/>
</dbReference>
<reference evidence="3" key="1">
    <citation type="submission" date="2015-08" db="EMBL/GenBank/DDBJ databases">
        <title>Genome sequencing project for genomic taxonomy and phylogenomics of Bacillus-like bacteria.</title>
        <authorList>
            <person name="Liu B."/>
            <person name="Wang J."/>
            <person name="Zhu Y."/>
            <person name="Liu G."/>
            <person name="Chen Q."/>
            <person name="Chen Z."/>
            <person name="Lan J."/>
            <person name="Che J."/>
            <person name="Ge C."/>
            <person name="Shi H."/>
            <person name="Pan Z."/>
            <person name="Liu X."/>
        </authorList>
    </citation>
    <scope>NUCLEOTIDE SEQUENCE [LARGE SCALE GENOMIC DNA]</scope>
    <source>
        <strain evidence="3">FJAT-22460</strain>
    </source>
</reference>
<dbReference type="InterPro" id="IPR003961">
    <property type="entry name" value="FN3_dom"/>
</dbReference>
<dbReference type="CDD" id="cd00063">
    <property type="entry name" value="FN3"/>
    <property type="match status" value="1"/>
</dbReference>